<accession>A0A517SDT9</accession>
<evidence type="ECO:0000259" key="6">
    <source>
        <dbReference type="PROSITE" id="PS51898"/>
    </source>
</evidence>
<dbReference type="InterPro" id="IPR044068">
    <property type="entry name" value="CB"/>
</dbReference>
<dbReference type="PROSITE" id="PS51900">
    <property type="entry name" value="CB"/>
    <property type="match status" value="1"/>
</dbReference>
<evidence type="ECO:0000256" key="3">
    <source>
        <dbReference type="ARBA" id="ARBA00023125"/>
    </source>
</evidence>
<protein>
    <submittedName>
        <fullName evidence="8">Tyrosine recombinase XerC</fullName>
    </submittedName>
</protein>
<dbReference type="GO" id="GO:0006310">
    <property type="term" value="P:DNA recombination"/>
    <property type="evidence" value="ECO:0007669"/>
    <property type="project" value="UniProtKB-KW"/>
</dbReference>
<feature type="domain" description="Tyr recombinase" evidence="6">
    <location>
        <begin position="181"/>
        <end position="359"/>
    </location>
</feature>
<reference evidence="8 9" key="1">
    <citation type="submission" date="2019-02" db="EMBL/GenBank/DDBJ databases">
        <title>Deep-cultivation of Planctomycetes and their phenomic and genomic characterization uncovers novel biology.</title>
        <authorList>
            <person name="Wiegand S."/>
            <person name="Jogler M."/>
            <person name="Boedeker C."/>
            <person name="Pinto D."/>
            <person name="Vollmers J."/>
            <person name="Rivas-Marin E."/>
            <person name="Kohn T."/>
            <person name="Peeters S.H."/>
            <person name="Heuer A."/>
            <person name="Rast P."/>
            <person name="Oberbeckmann S."/>
            <person name="Bunk B."/>
            <person name="Jeske O."/>
            <person name="Meyerdierks A."/>
            <person name="Storesund J.E."/>
            <person name="Kallscheuer N."/>
            <person name="Luecker S."/>
            <person name="Lage O.M."/>
            <person name="Pohl T."/>
            <person name="Merkel B.J."/>
            <person name="Hornburger P."/>
            <person name="Mueller R.-W."/>
            <person name="Bruemmer F."/>
            <person name="Labrenz M."/>
            <person name="Spormann A.M."/>
            <person name="Op den Camp H."/>
            <person name="Overmann J."/>
            <person name="Amann R."/>
            <person name="Jetten M.S.M."/>
            <person name="Mascher T."/>
            <person name="Medema M.H."/>
            <person name="Devos D.P."/>
            <person name="Kaster A.-K."/>
            <person name="Ovreas L."/>
            <person name="Rohde M."/>
            <person name="Galperin M.Y."/>
            <person name="Jogler C."/>
        </authorList>
    </citation>
    <scope>NUCLEOTIDE SEQUENCE [LARGE SCALE GENOMIC DNA]</scope>
    <source>
        <strain evidence="8 9">Pan44</strain>
    </source>
</reference>
<dbReference type="GO" id="GO:0003677">
    <property type="term" value="F:DNA binding"/>
    <property type="evidence" value="ECO:0007669"/>
    <property type="project" value="UniProtKB-UniRule"/>
</dbReference>
<dbReference type="Proteomes" id="UP000315700">
    <property type="component" value="Chromosome"/>
</dbReference>
<dbReference type="Gene3D" id="1.10.443.10">
    <property type="entry name" value="Intergrase catalytic core"/>
    <property type="match status" value="1"/>
</dbReference>
<dbReference type="InterPro" id="IPR013762">
    <property type="entry name" value="Integrase-like_cat_sf"/>
</dbReference>
<keyword evidence="3 5" id="KW-0238">DNA-binding</keyword>
<dbReference type="SUPFAM" id="SSF56349">
    <property type="entry name" value="DNA breaking-rejoining enzymes"/>
    <property type="match status" value="1"/>
</dbReference>
<comment type="similarity">
    <text evidence="1">Belongs to the 'phage' integrase family.</text>
</comment>
<dbReference type="RefSeq" id="WP_145030169.1">
    <property type="nucleotide sequence ID" value="NZ_CP036271.1"/>
</dbReference>
<keyword evidence="9" id="KW-1185">Reference proteome</keyword>
<evidence type="ECO:0000256" key="1">
    <source>
        <dbReference type="ARBA" id="ARBA00008857"/>
    </source>
</evidence>
<proteinExistence type="inferred from homology"/>
<organism evidence="8 9">
    <name type="scientific">Caulifigura coniformis</name>
    <dbReference type="NCBI Taxonomy" id="2527983"/>
    <lineage>
        <taxon>Bacteria</taxon>
        <taxon>Pseudomonadati</taxon>
        <taxon>Planctomycetota</taxon>
        <taxon>Planctomycetia</taxon>
        <taxon>Planctomycetales</taxon>
        <taxon>Planctomycetaceae</taxon>
        <taxon>Caulifigura</taxon>
    </lineage>
</organism>
<keyword evidence="4" id="KW-0233">DNA recombination</keyword>
<sequence>MAKQTKPYPEFELTAHPNGQWSKKIKGKVHYFGTDPTAARAKYLAQVHDLQAGRTPVAVSDAITTEHVIEAFLDRQRDRVALKEISPITVYDHLEIGRLMARHLGKTSIPVNLTPTDFRRFKVALKYSPGRVSKIITVTRGIFKWASESKLIPRTPDYGPDFKVPNRKQMRLHRAAQQREHGKKMLSAAELQAMLKASDPQFKAILLLSINGGLGNSDIARLKVKDVAGEWLDFARGKTGIDRRVPLWAETREAVAAITEGRDPEQLLFVTKNGRALIKQQANGSRSDRTGPMFRAVANAAGIHRPRMGLYHLRHTFQTIANGARDPQATARIMGHADASMAGLYTEDFDDAQLLAVVNHVHDWLFKKEESK</sequence>
<name>A0A517SDT9_9PLAN</name>
<dbReference type="InterPro" id="IPR050090">
    <property type="entry name" value="Tyrosine_recombinase_XerCD"/>
</dbReference>
<evidence type="ECO:0000313" key="8">
    <source>
        <dbReference type="EMBL" id="QDT54296.1"/>
    </source>
</evidence>
<dbReference type="InterPro" id="IPR011010">
    <property type="entry name" value="DNA_brk_join_enz"/>
</dbReference>
<dbReference type="GO" id="GO:0015074">
    <property type="term" value="P:DNA integration"/>
    <property type="evidence" value="ECO:0007669"/>
    <property type="project" value="UniProtKB-KW"/>
</dbReference>
<dbReference type="InParanoid" id="A0A517SDT9"/>
<evidence type="ECO:0000256" key="4">
    <source>
        <dbReference type="ARBA" id="ARBA00023172"/>
    </source>
</evidence>
<dbReference type="Pfam" id="PF00589">
    <property type="entry name" value="Phage_integrase"/>
    <property type="match status" value="1"/>
</dbReference>
<dbReference type="EMBL" id="CP036271">
    <property type="protein sequence ID" value="QDT54296.1"/>
    <property type="molecule type" value="Genomic_DNA"/>
</dbReference>
<keyword evidence="2" id="KW-0229">DNA integration</keyword>
<dbReference type="OrthoDB" id="246806at2"/>
<dbReference type="PROSITE" id="PS51898">
    <property type="entry name" value="TYR_RECOMBINASE"/>
    <property type="match status" value="1"/>
</dbReference>
<dbReference type="PANTHER" id="PTHR30349">
    <property type="entry name" value="PHAGE INTEGRASE-RELATED"/>
    <property type="match status" value="1"/>
</dbReference>
<dbReference type="InterPro" id="IPR002104">
    <property type="entry name" value="Integrase_catalytic"/>
</dbReference>
<dbReference type="Gene3D" id="1.10.150.130">
    <property type="match status" value="1"/>
</dbReference>
<gene>
    <name evidence="8" type="primary">xerC_5</name>
    <name evidence="8" type="ORF">Pan44_23240</name>
</gene>
<dbReference type="KEGG" id="ccos:Pan44_23240"/>
<dbReference type="InterPro" id="IPR010998">
    <property type="entry name" value="Integrase_recombinase_N"/>
</dbReference>
<evidence type="ECO:0000259" key="7">
    <source>
        <dbReference type="PROSITE" id="PS51900"/>
    </source>
</evidence>
<evidence type="ECO:0000256" key="5">
    <source>
        <dbReference type="PROSITE-ProRule" id="PRU01248"/>
    </source>
</evidence>
<feature type="domain" description="Core-binding (CB)" evidence="7">
    <location>
        <begin position="63"/>
        <end position="147"/>
    </location>
</feature>
<evidence type="ECO:0000313" key="9">
    <source>
        <dbReference type="Proteomes" id="UP000315700"/>
    </source>
</evidence>
<dbReference type="PANTHER" id="PTHR30349:SF41">
    <property type="entry name" value="INTEGRASE_RECOMBINASE PROTEIN MJ0367-RELATED"/>
    <property type="match status" value="1"/>
</dbReference>
<evidence type="ECO:0000256" key="2">
    <source>
        <dbReference type="ARBA" id="ARBA00022908"/>
    </source>
</evidence>
<dbReference type="AlphaFoldDB" id="A0A517SDT9"/>